<protein>
    <submittedName>
        <fullName evidence="2">Uncharacterized protein</fullName>
    </submittedName>
</protein>
<feature type="region of interest" description="Disordered" evidence="1">
    <location>
        <begin position="74"/>
        <end position="101"/>
    </location>
</feature>
<feature type="compositionally biased region" description="Basic and acidic residues" evidence="1">
    <location>
        <begin position="77"/>
        <end position="95"/>
    </location>
</feature>
<feature type="compositionally biased region" description="Low complexity" evidence="1">
    <location>
        <begin position="145"/>
        <end position="183"/>
    </location>
</feature>
<name>A0AAV9HDJ2_9PEZI</name>
<evidence type="ECO:0000256" key="1">
    <source>
        <dbReference type="SAM" id="MobiDB-lite"/>
    </source>
</evidence>
<dbReference type="AlphaFoldDB" id="A0AAV9HDJ2"/>
<feature type="compositionally biased region" description="Basic residues" evidence="1">
    <location>
        <begin position="190"/>
        <end position="199"/>
    </location>
</feature>
<keyword evidence="3" id="KW-1185">Reference proteome</keyword>
<dbReference type="Proteomes" id="UP001321749">
    <property type="component" value="Unassembled WGS sequence"/>
</dbReference>
<proteinExistence type="predicted"/>
<evidence type="ECO:0000313" key="2">
    <source>
        <dbReference type="EMBL" id="KAK4458130.1"/>
    </source>
</evidence>
<accession>A0AAV9HDJ2</accession>
<comment type="caution">
    <text evidence="2">The sequence shown here is derived from an EMBL/GenBank/DDBJ whole genome shotgun (WGS) entry which is preliminary data.</text>
</comment>
<feature type="region of interest" description="Disordered" evidence="1">
    <location>
        <begin position="136"/>
        <end position="199"/>
    </location>
</feature>
<reference evidence="2" key="1">
    <citation type="journal article" date="2023" name="Mol. Phylogenet. Evol.">
        <title>Genome-scale phylogeny and comparative genomics of the fungal order Sordariales.</title>
        <authorList>
            <person name="Hensen N."/>
            <person name="Bonometti L."/>
            <person name="Westerberg I."/>
            <person name="Brannstrom I.O."/>
            <person name="Guillou S."/>
            <person name="Cros-Aarteil S."/>
            <person name="Calhoun S."/>
            <person name="Haridas S."/>
            <person name="Kuo A."/>
            <person name="Mondo S."/>
            <person name="Pangilinan J."/>
            <person name="Riley R."/>
            <person name="LaButti K."/>
            <person name="Andreopoulos B."/>
            <person name="Lipzen A."/>
            <person name="Chen C."/>
            <person name="Yan M."/>
            <person name="Daum C."/>
            <person name="Ng V."/>
            <person name="Clum A."/>
            <person name="Steindorff A."/>
            <person name="Ohm R.A."/>
            <person name="Martin F."/>
            <person name="Silar P."/>
            <person name="Natvig D.O."/>
            <person name="Lalanne C."/>
            <person name="Gautier V."/>
            <person name="Ament-Velasquez S.L."/>
            <person name="Kruys A."/>
            <person name="Hutchinson M.I."/>
            <person name="Powell A.J."/>
            <person name="Barry K."/>
            <person name="Miller A.N."/>
            <person name="Grigoriev I.V."/>
            <person name="Debuchy R."/>
            <person name="Gladieux P."/>
            <person name="Hiltunen Thoren M."/>
            <person name="Johannesson H."/>
        </authorList>
    </citation>
    <scope>NUCLEOTIDE SEQUENCE</scope>
    <source>
        <strain evidence="2">PSN324</strain>
    </source>
</reference>
<sequence>MSDAMVFSLDVGGLSIRKPIRILSKMGRRYAMARERLNIRRGDDVVEIYSSYDGDRCSSEGLGTIAEEDVDLTGAGSDDRLGMGRDTAEGEHIPVDGESSVVGGSSLVLGDDHRIVLSDGDLPTARNFRDARDNGLFAQESGLQESSSLSEDSSSLSEESSSLSEESSSLSEESSSLSEESSSADSYNRAKLRRRRASV</sequence>
<gene>
    <name evidence="2" type="ORF">QBC42DRAFT_27274</name>
</gene>
<organism evidence="2 3">
    <name type="scientific">Cladorrhinum samala</name>
    <dbReference type="NCBI Taxonomy" id="585594"/>
    <lineage>
        <taxon>Eukaryota</taxon>
        <taxon>Fungi</taxon>
        <taxon>Dikarya</taxon>
        <taxon>Ascomycota</taxon>
        <taxon>Pezizomycotina</taxon>
        <taxon>Sordariomycetes</taxon>
        <taxon>Sordariomycetidae</taxon>
        <taxon>Sordariales</taxon>
        <taxon>Podosporaceae</taxon>
        <taxon>Cladorrhinum</taxon>
    </lineage>
</organism>
<dbReference type="EMBL" id="MU865081">
    <property type="protein sequence ID" value="KAK4458130.1"/>
    <property type="molecule type" value="Genomic_DNA"/>
</dbReference>
<evidence type="ECO:0000313" key="3">
    <source>
        <dbReference type="Proteomes" id="UP001321749"/>
    </source>
</evidence>
<reference evidence="2" key="2">
    <citation type="submission" date="2023-06" db="EMBL/GenBank/DDBJ databases">
        <authorList>
            <consortium name="Lawrence Berkeley National Laboratory"/>
            <person name="Mondo S.J."/>
            <person name="Hensen N."/>
            <person name="Bonometti L."/>
            <person name="Westerberg I."/>
            <person name="Brannstrom I.O."/>
            <person name="Guillou S."/>
            <person name="Cros-Aarteil S."/>
            <person name="Calhoun S."/>
            <person name="Haridas S."/>
            <person name="Kuo A."/>
            <person name="Pangilinan J."/>
            <person name="Riley R."/>
            <person name="Labutti K."/>
            <person name="Andreopoulos B."/>
            <person name="Lipzen A."/>
            <person name="Chen C."/>
            <person name="Yanf M."/>
            <person name="Daum C."/>
            <person name="Ng V."/>
            <person name="Clum A."/>
            <person name="Steindorff A."/>
            <person name="Ohm R."/>
            <person name="Martin F."/>
            <person name="Silar P."/>
            <person name="Natvig D."/>
            <person name="Lalanne C."/>
            <person name="Gautier V."/>
            <person name="Ament-Velasquez S.L."/>
            <person name="Kruys A."/>
            <person name="Hutchinson M.I."/>
            <person name="Powell A.J."/>
            <person name="Barry K."/>
            <person name="Miller A.N."/>
            <person name="Grigoriev I.V."/>
            <person name="Debuchy R."/>
            <person name="Gladieux P."/>
            <person name="Thoren M.H."/>
            <person name="Johannesson H."/>
        </authorList>
    </citation>
    <scope>NUCLEOTIDE SEQUENCE</scope>
    <source>
        <strain evidence="2">PSN324</strain>
    </source>
</reference>